<dbReference type="GO" id="GO:0015288">
    <property type="term" value="F:porin activity"/>
    <property type="evidence" value="ECO:0007669"/>
    <property type="project" value="UniProtKB-KW"/>
</dbReference>
<keyword evidence="5" id="KW-0812">Transmembrane</keyword>
<feature type="domain" description="Porin" evidence="11">
    <location>
        <begin position="8"/>
        <end position="326"/>
    </location>
</feature>
<evidence type="ECO:0000256" key="1">
    <source>
        <dbReference type="ARBA" id="ARBA00004571"/>
    </source>
</evidence>
<dbReference type="Proteomes" id="UP000236649">
    <property type="component" value="Chromosome 5"/>
</dbReference>
<dbReference type="GO" id="GO:0009279">
    <property type="term" value="C:cell outer membrane"/>
    <property type="evidence" value="ECO:0007669"/>
    <property type="project" value="UniProtKB-SubCell"/>
</dbReference>
<dbReference type="GO" id="GO:0046930">
    <property type="term" value="C:pore complex"/>
    <property type="evidence" value="ECO:0007669"/>
    <property type="project" value="UniProtKB-KW"/>
</dbReference>
<dbReference type="Pfam" id="PF13609">
    <property type="entry name" value="Porin_4"/>
    <property type="match status" value="1"/>
</dbReference>
<evidence type="ECO:0000256" key="8">
    <source>
        <dbReference type="ARBA" id="ARBA00023114"/>
    </source>
</evidence>
<keyword evidence="7" id="KW-0406">Ion transport</keyword>
<evidence type="ECO:0000256" key="3">
    <source>
        <dbReference type="ARBA" id="ARBA00022448"/>
    </source>
</evidence>
<dbReference type="SUPFAM" id="SSF56935">
    <property type="entry name" value="Porins"/>
    <property type="match status" value="1"/>
</dbReference>
<name>A0AAN1JNC8_9BURK</name>
<evidence type="ECO:0000256" key="9">
    <source>
        <dbReference type="ARBA" id="ARBA00023136"/>
    </source>
</evidence>
<comment type="subcellular location">
    <subcellularLocation>
        <location evidence="1">Cell outer membrane</location>
        <topology evidence="1">Multi-pass membrane protein</topology>
    </subcellularLocation>
</comment>
<gene>
    <name evidence="12" type="ORF">C2L64_49405</name>
</gene>
<dbReference type="Gene3D" id="2.40.160.10">
    <property type="entry name" value="Porin"/>
    <property type="match status" value="1"/>
</dbReference>
<dbReference type="RefSeq" id="WP_090836578.1">
    <property type="nucleotide sequence ID" value="NZ_CADFGJ010000029.1"/>
</dbReference>
<proteinExistence type="predicted"/>
<keyword evidence="4" id="KW-1134">Transmembrane beta strand</keyword>
<evidence type="ECO:0000313" key="13">
    <source>
        <dbReference type="Proteomes" id="UP000236649"/>
    </source>
</evidence>
<evidence type="ECO:0000256" key="7">
    <source>
        <dbReference type="ARBA" id="ARBA00023065"/>
    </source>
</evidence>
<accession>A0AAN1JNC8</accession>
<dbReference type="KEGG" id="phs:C2L64_49405"/>
<keyword evidence="3" id="KW-0813">Transport</keyword>
<sequence>MKAKWLAATIFASTGIAYGQSSVTLYGIVDSGVEYYNNSSTKGSFVGMPTLTGEVPSRWGLRGSEDLGSGFEAFFVLESGFALSNGTLGYGGRLFGRQANVGLSTPLGSVTVGRQMNMSMYALFDADVIGPSVHSMASFDTYLPNARSDNAVGYLGTFGGFKLGATYSFGRDAAGPVGPSATNCPGQVPGNILACRQYTMLAAYTGPQFGAAASYDVMRGGNGATAPLSSPGATDAHVIVDGYVSFGSGKVGMGWVRRNTSAGSHAQSDLFFLGGNYFFTPAFSADAQVVRYILRSHSDSTLMVGRLNYLLSKQTTLYTSVGYVINSEFGNAPVAAGGTVATGKNQFGVMLGVQHKF</sequence>
<evidence type="ECO:0000256" key="2">
    <source>
        <dbReference type="ARBA" id="ARBA00011233"/>
    </source>
</evidence>
<keyword evidence="6" id="KW-0732">Signal</keyword>
<evidence type="ECO:0000256" key="4">
    <source>
        <dbReference type="ARBA" id="ARBA00022452"/>
    </source>
</evidence>
<keyword evidence="8" id="KW-0626">Porin</keyword>
<dbReference type="InterPro" id="IPR050298">
    <property type="entry name" value="Gram-neg_bact_OMP"/>
</dbReference>
<evidence type="ECO:0000313" key="12">
    <source>
        <dbReference type="EMBL" id="AUT76292.1"/>
    </source>
</evidence>
<evidence type="ECO:0000256" key="6">
    <source>
        <dbReference type="ARBA" id="ARBA00022729"/>
    </source>
</evidence>
<evidence type="ECO:0000256" key="10">
    <source>
        <dbReference type="ARBA" id="ARBA00023237"/>
    </source>
</evidence>
<organism evidence="12 13">
    <name type="scientific">Paraburkholderia hospita</name>
    <dbReference type="NCBI Taxonomy" id="169430"/>
    <lineage>
        <taxon>Bacteria</taxon>
        <taxon>Pseudomonadati</taxon>
        <taxon>Pseudomonadota</taxon>
        <taxon>Betaproteobacteria</taxon>
        <taxon>Burkholderiales</taxon>
        <taxon>Burkholderiaceae</taxon>
        <taxon>Paraburkholderia</taxon>
    </lineage>
</organism>
<dbReference type="InterPro" id="IPR033900">
    <property type="entry name" value="Gram_neg_porin_domain"/>
</dbReference>
<dbReference type="GeneID" id="55536265"/>
<comment type="subunit">
    <text evidence="2">Homotrimer.</text>
</comment>
<keyword evidence="9" id="KW-0472">Membrane</keyword>
<dbReference type="PANTHER" id="PTHR34501">
    <property type="entry name" value="PROTEIN YDDL-RELATED"/>
    <property type="match status" value="1"/>
</dbReference>
<dbReference type="EMBL" id="CP026109">
    <property type="protein sequence ID" value="AUT76292.1"/>
    <property type="molecule type" value="Genomic_DNA"/>
</dbReference>
<keyword evidence="10" id="KW-0998">Cell outer membrane</keyword>
<evidence type="ECO:0000256" key="5">
    <source>
        <dbReference type="ARBA" id="ARBA00022692"/>
    </source>
</evidence>
<dbReference type="InterPro" id="IPR023614">
    <property type="entry name" value="Porin_dom_sf"/>
</dbReference>
<evidence type="ECO:0000259" key="11">
    <source>
        <dbReference type="Pfam" id="PF13609"/>
    </source>
</evidence>
<reference evidence="12 13" key="1">
    <citation type="submission" date="2018-01" db="EMBL/GenBank/DDBJ databases">
        <title>Species boundaries and ecological features among Paraburkholderia terrae DSMZ17804T, P. hospita DSMZ17164T and P. caribensis DSMZ13236T.</title>
        <authorList>
            <person name="Pratama A.A."/>
        </authorList>
    </citation>
    <scope>NUCLEOTIDE SEQUENCE [LARGE SCALE GENOMIC DNA]</scope>
    <source>
        <strain evidence="12 13">DSM 17164</strain>
    </source>
</reference>
<dbReference type="CDD" id="cd00342">
    <property type="entry name" value="gram_neg_porins"/>
    <property type="match status" value="1"/>
</dbReference>
<dbReference type="GO" id="GO:0006811">
    <property type="term" value="P:monoatomic ion transport"/>
    <property type="evidence" value="ECO:0007669"/>
    <property type="project" value="UniProtKB-KW"/>
</dbReference>
<protein>
    <submittedName>
        <fullName evidence="12">Porin</fullName>
    </submittedName>
</protein>
<dbReference type="AlphaFoldDB" id="A0AAN1JNC8"/>
<dbReference type="PANTHER" id="PTHR34501:SF9">
    <property type="entry name" value="MAJOR OUTER MEMBRANE PROTEIN P.IA"/>
    <property type="match status" value="1"/>
</dbReference>